<dbReference type="SUPFAM" id="SSF56281">
    <property type="entry name" value="Metallo-hydrolase/oxidoreductase"/>
    <property type="match status" value="1"/>
</dbReference>
<dbReference type="GO" id="GO:0004416">
    <property type="term" value="F:hydroxyacylglutathione hydrolase activity"/>
    <property type="evidence" value="ECO:0007669"/>
    <property type="project" value="UniProtKB-EC"/>
</dbReference>
<accession>A0A286RFF1</accession>
<keyword evidence="8" id="KW-1185">Reference proteome</keyword>
<dbReference type="CDD" id="cd06262">
    <property type="entry name" value="metallo-hydrolase-like_MBL-fold"/>
    <property type="match status" value="1"/>
</dbReference>
<keyword evidence="4" id="KW-0862">Zinc</keyword>
<evidence type="ECO:0000256" key="3">
    <source>
        <dbReference type="ARBA" id="ARBA00022801"/>
    </source>
</evidence>
<gene>
    <name evidence="7" type="ORF">THTE_2087</name>
</gene>
<dbReference type="Gene3D" id="3.60.15.10">
    <property type="entry name" value="Ribonuclease Z/Hydroxyacylglutathione hydrolase-like"/>
    <property type="match status" value="1"/>
</dbReference>
<dbReference type="RefSeq" id="WP_207651807.1">
    <property type="nucleotide sequence ID" value="NZ_CP018477.1"/>
</dbReference>
<sequence>MEQRDPKVVTIVSAMFGQNCYVVYRDNRSDCIIIDPGLDWGKIIRKVTQLDLTPAAILITHGHADHIAGVEAVKQRWPEAEIVVGRRDAQKLTDPTLNLSADFGFPLTTPPADRLVEDGRFLDYAGMKILVREVPGHSEGHVIYLLNDATPPLAFVGDVIFAGSVGRTDFPGGDFELLAEGIRSKIYTLPPETQLWAGHGPPTTVGHEKTHNPFVRG</sequence>
<evidence type="ECO:0000313" key="7">
    <source>
        <dbReference type="EMBL" id="ASV74689.1"/>
    </source>
</evidence>
<evidence type="ECO:0000256" key="1">
    <source>
        <dbReference type="ARBA" id="ARBA00001947"/>
    </source>
</evidence>
<dbReference type="InterPro" id="IPR036866">
    <property type="entry name" value="RibonucZ/Hydroxyglut_hydro"/>
</dbReference>
<dbReference type="InterPro" id="IPR051453">
    <property type="entry name" value="MBL_Glyoxalase_II"/>
</dbReference>
<evidence type="ECO:0000313" key="8">
    <source>
        <dbReference type="Proteomes" id="UP000215086"/>
    </source>
</evidence>
<dbReference type="PANTHER" id="PTHR46233">
    <property type="entry name" value="HYDROXYACYLGLUTATHIONE HYDROLASE GLOC"/>
    <property type="match status" value="1"/>
</dbReference>
<dbReference type="Pfam" id="PF00753">
    <property type="entry name" value="Lactamase_B"/>
    <property type="match status" value="1"/>
</dbReference>
<dbReference type="EC" id="3.1.2.6" evidence="7"/>
<dbReference type="AlphaFoldDB" id="A0A286RFF1"/>
<dbReference type="Proteomes" id="UP000215086">
    <property type="component" value="Chromosome"/>
</dbReference>
<evidence type="ECO:0000256" key="2">
    <source>
        <dbReference type="ARBA" id="ARBA00022723"/>
    </source>
</evidence>
<evidence type="ECO:0000256" key="5">
    <source>
        <dbReference type="SAM" id="MobiDB-lite"/>
    </source>
</evidence>
<dbReference type="PANTHER" id="PTHR46233:SF3">
    <property type="entry name" value="HYDROXYACYLGLUTATHIONE HYDROLASE GLOC"/>
    <property type="match status" value="1"/>
</dbReference>
<evidence type="ECO:0000259" key="6">
    <source>
        <dbReference type="SMART" id="SM00849"/>
    </source>
</evidence>
<keyword evidence="2" id="KW-0479">Metal-binding</keyword>
<proteinExistence type="predicted"/>
<reference evidence="7 8" key="1">
    <citation type="journal article" name="Front. Microbiol.">
        <title>Sugar Metabolism of the First Thermophilic Planctomycete Thermogutta terrifontis: Comparative Genomic and Transcriptomic Approaches.</title>
        <authorList>
            <person name="Elcheninov A.G."/>
            <person name="Menzel P."/>
            <person name="Gudbergsdottir S.R."/>
            <person name="Slesarev A.I."/>
            <person name="Kadnikov V.V."/>
            <person name="Krogh A."/>
            <person name="Bonch-Osmolovskaya E.A."/>
            <person name="Peng X."/>
            <person name="Kublanov I.V."/>
        </authorList>
    </citation>
    <scope>NUCLEOTIDE SEQUENCE [LARGE SCALE GENOMIC DNA]</scope>
    <source>
        <strain evidence="7 8">R1</strain>
    </source>
</reference>
<feature type="region of interest" description="Disordered" evidence="5">
    <location>
        <begin position="197"/>
        <end position="217"/>
    </location>
</feature>
<dbReference type="SMART" id="SM00849">
    <property type="entry name" value="Lactamase_B"/>
    <property type="match status" value="1"/>
</dbReference>
<keyword evidence="3 7" id="KW-0378">Hydrolase</keyword>
<dbReference type="GO" id="GO:0046872">
    <property type="term" value="F:metal ion binding"/>
    <property type="evidence" value="ECO:0007669"/>
    <property type="project" value="UniProtKB-KW"/>
</dbReference>
<organism evidence="7 8">
    <name type="scientific">Thermogutta terrifontis</name>
    <dbReference type="NCBI Taxonomy" id="1331910"/>
    <lineage>
        <taxon>Bacteria</taxon>
        <taxon>Pseudomonadati</taxon>
        <taxon>Planctomycetota</taxon>
        <taxon>Planctomycetia</taxon>
        <taxon>Pirellulales</taxon>
        <taxon>Thermoguttaceae</taxon>
        <taxon>Thermogutta</taxon>
    </lineage>
</organism>
<dbReference type="EMBL" id="CP018477">
    <property type="protein sequence ID" value="ASV74689.1"/>
    <property type="molecule type" value="Genomic_DNA"/>
</dbReference>
<dbReference type="KEGG" id="ttf:THTE_2087"/>
<feature type="domain" description="Metallo-beta-lactamase" evidence="6">
    <location>
        <begin position="17"/>
        <end position="199"/>
    </location>
</feature>
<evidence type="ECO:0000256" key="4">
    <source>
        <dbReference type="ARBA" id="ARBA00022833"/>
    </source>
</evidence>
<dbReference type="InterPro" id="IPR001279">
    <property type="entry name" value="Metallo-B-lactamas"/>
</dbReference>
<protein>
    <submittedName>
        <fullName evidence="7">Hydroxyacylglutathione hydrolase</fullName>
        <ecNumber evidence="7">3.1.2.6</ecNumber>
    </submittedName>
</protein>
<name>A0A286RFF1_9BACT</name>
<comment type="cofactor">
    <cofactor evidence="1">
        <name>Zn(2+)</name>
        <dbReference type="ChEBI" id="CHEBI:29105"/>
    </cofactor>
</comment>